<keyword evidence="1" id="KW-0175">Coiled coil</keyword>
<proteinExistence type="predicted"/>
<dbReference type="RefSeq" id="XP_028468547.1">
    <property type="nucleotide sequence ID" value="XM_028613938.1"/>
</dbReference>
<reference evidence="3 4" key="1">
    <citation type="journal article" date="2018" name="Mol. Ecol.">
        <title>The obligate alkalophilic soda-lake fungus Sodiomyces alkalinus has shifted to a protein diet.</title>
        <authorList>
            <person name="Grum-Grzhimaylo A.A."/>
            <person name="Falkoski D.L."/>
            <person name="van den Heuvel J."/>
            <person name="Valero-Jimenez C.A."/>
            <person name="Min B."/>
            <person name="Choi I.G."/>
            <person name="Lipzen A."/>
            <person name="Daum C.G."/>
            <person name="Aanen D.K."/>
            <person name="Tsang A."/>
            <person name="Henrissat B."/>
            <person name="Bilanenko E.N."/>
            <person name="de Vries R.P."/>
            <person name="van Kan J.A.L."/>
            <person name="Grigoriev I.V."/>
            <person name="Debets A.J.M."/>
        </authorList>
    </citation>
    <scope>NUCLEOTIDE SEQUENCE [LARGE SCALE GENOMIC DNA]</scope>
    <source>
        <strain evidence="3 4">F11</strain>
    </source>
</reference>
<sequence>MVSNDPVKWGSSIRIAAYHFSWAKKPSLGFWLFLCEPIPSFVVVKALRWPPYAASFVPSCGLGRNRTCSFVGVASLRDPKIQRITSVTPKLRGRTMASNTFTPVNGAIPKTPYAAEYVSRYGQVTEMDAQLLSHLNCSYFSTTGVAPTLLALKKHAQALAILIRQISVSTSFGEVDGKNHAAGGHAVRRFRENEAFDWLDDLSTPYHTDDEWHHKPLVELMNQVAAQTDVGGVAHHCPLTLSRQVEQYPGGQKVRPYANHAALTMHANECLEILDHEYSATGGLMSLLPTDAEADREDMEAARNTLLGQWLLFNQHLVGRMHELELSYAQALDALKGEAAIPLQTLSKTAGSGGAAGSGRGDNDNLHLGREIGYPQDRWILCNSGDDVFEHIHRVLDRQEALIEPKERIWKQRGVMGERMWRERRGGDVYDRGLVAWDAKTRFIRLRGKTRSPIFILPAHGELPGTAETVRLEEAPKVVSVVTPTWPARTSDWERKYVDKLDKATKTEIANMELAKKRDTLESKTRLLDGELQNLRFARQIYEEYYGAAATEDGARVLEARAADLAIRYKKMQDTMENLRKKLPAKYHKHLGSMEKAADGGDPAAETGTTAQPTGTSTLVLKKYLTPLPSGTTKGHDDISQHDEEASGTVLEGTMGGQEVKDADTFSTRRLRAFAFALIPTSSVCRFLGLSPPLGLRRQPRHEGLLSLRFLHHQLRPTRGAATIFRHKSDADDDDDDNRLANKNRRHRRHDASATGKH</sequence>
<dbReference type="OrthoDB" id="5413531at2759"/>
<feature type="region of interest" description="Disordered" evidence="2">
    <location>
        <begin position="726"/>
        <end position="758"/>
    </location>
</feature>
<dbReference type="Proteomes" id="UP000272025">
    <property type="component" value="Unassembled WGS sequence"/>
</dbReference>
<feature type="coiled-coil region" evidence="1">
    <location>
        <begin position="555"/>
        <end position="582"/>
    </location>
</feature>
<evidence type="ECO:0000313" key="4">
    <source>
        <dbReference type="Proteomes" id="UP000272025"/>
    </source>
</evidence>
<dbReference type="STRING" id="1314773.A0A3N2Q1V0"/>
<evidence type="ECO:0000256" key="2">
    <source>
        <dbReference type="SAM" id="MobiDB-lite"/>
    </source>
</evidence>
<keyword evidence="4" id="KW-1185">Reference proteome</keyword>
<organism evidence="3 4">
    <name type="scientific">Sodiomyces alkalinus (strain CBS 110278 / VKM F-3762 / F11)</name>
    <name type="common">Alkaliphilic filamentous fungus</name>
    <dbReference type="NCBI Taxonomy" id="1314773"/>
    <lineage>
        <taxon>Eukaryota</taxon>
        <taxon>Fungi</taxon>
        <taxon>Dikarya</taxon>
        <taxon>Ascomycota</taxon>
        <taxon>Pezizomycotina</taxon>
        <taxon>Sordariomycetes</taxon>
        <taxon>Hypocreomycetidae</taxon>
        <taxon>Glomerellales</taxon>
        <taxon>Plectosphaerellaceae</taxon>
        <taxon>Sodiomyces</taxon>
    </lineage>
</organism>
<gene>
    <name evidence="3" type="ORF">SODALDRAFT_356751</name>
</gene>
<feature type="region of interest" description="Disordered" evidence="2">
    <location>
        <begin position="594"/>
        <end position="616"/>
    </location>
</feature>
<feature type="compositionally biased region" description="Low complexity" evidence="2">
    <location>
        <begin position="603"/>
        <end position="616"/>
    </location>
</feature>
<dbReference type="EMBL" id="ML119052">
    <property type="protein sequence ID" value="ROT40741.1"/>
    <property type="molecule type" value="Genomic_DNA"/>
</dbReference>
<dbReference type="GeneID" id="39582416"/>
<protein>
    <submittedName>
        <fullName evidence="3">Uncharacterized protein</fullName>
    </submittedName>
</protein>
<evidence type="ECO:0000313" key="3">
    <source>
        <dbReference type="EMBL" id="ROT40741.1"/>
    </source>
</evidence>
<name>A0A3N2Q1V0_SODAK</name>
<accession>A0A3N2Q1V0</accession>
<dbReference type="AlphaFoldDB" id="A0A3N2Q1V0"/>
<evidence type="ECO:0000256" key="1">
    <source>
        <dbReference type="SAM" id="Coils"/>
    </source>
</evidence>
<feature type="compositionally biased region" description="Basic residues" evidence="2">
    <location>
        <begin position="742"/>
        <end position="758"/>
    </location>
</feature>